<protein>
    <recommendedName>
        <fullName evidence="1">NadR/Ttd14 AAA domain-containing protein</fullName>
    </recommendedName>
</protein>
<organism evidence="2 3">
    <name type="scientific">Dyadobacter linearis</name>
    <dbReference type="NCBI Taxonomy" id="2823330"/>
    <lineage>
        <taxon>Bacteria</taxon>
        <taxon>Pseudomonadati</taxon>
        <taxon>Bacteroidota</taxon>
        <taxon>Cytophagia</taxon>
        <taxon>Cytophagales</taxon>
        <taxon>Spirosomataceae</taxon>
        <taxon>Dyadobacter</taxon>
    </lineage>
</organism>
<feature type="domain" description="NadR/Ttd14 AAA" evidence="1">
    <location>
        <begin position="15"/>
        <end position="177"/>
    </location>
</feature>
<dbReference type="SUPFAM" id="SSF52540">
    <property type="entry name" value="P-loop containing nucleoside triphosphate hydrolases"/>
    <property type="match status" value="1"/>
</dbReference>
<dbReference type="InterPro" id="IPR038727">
    <property type="entry name" value="NadR/Ttd14_AAA_dom"/>
</dbReference>
<sequence length="187" mass="20782">MLFMVCIKIFVMPSFIITGGPGSGKSTLLNALEASGFQTIPEVSRELIRAEVGAGGMCLPWIDLPCFARKCLEKMQADFLAISTTEPVFFDRGLPDIIAYLNVGKITVDPTLLEVCSTHRYNTNVFIAPPWEEIYVNDDERWQTFAEACTLYKAIKVAYTTLGYRLTELPKVSAAERADFIIKQIAG</sequence>
<dbReference type="Proteomes" id="UP000679725">
    <property type="component" value="Unassembled WGS sequence"/>
</dbReference>
<accession>A0ABN7RC79</accession>
<gene>
    <name evidence="2" type="ORF">DYBT9623_04352</name>
</gene>
<evidence type="ECO:0000259" key="1">
    <source>
        <dbReference type="Pfam" id="PF13521"/>
    </source>
</evidence>
<keyword evidence="3" id="KW-1185">Reference proteome</keyword>
<comment type="caution">
    <text evidence="2">The sequence shown here is derived from an EMBL/GenBank/DDBJ whole genome shotgun (WGS) entry which is preliminary data.</text>
</comment>
<dbReference type="Pfam" id="PF13521">
    <property type="entry name" value="AAA_28"/>
    <property type="match status" value="1"/>
</dbReference>
<evidence type="ECO:0000313" key="2">
    <source>
        <dbReference type="EMBL" id="CAG5072811.1"/>
    </source>
</evidence>
<evidence type="ECO:0000313" key="3">
    <source>
        <dbReference type="Proteomes" id="UP000679725"/>
    </source>
</evidence>
<dbReference type="EMBL" id="CAJRAU010000007">
    <property type="protein sequence ID" value="CAG5072811.1"/>
    <property type="molecule type" value="Genomic_DNA"/>
</dbReference>
<proteinExistence type="predicted"/>
<dbReference type="Gene3D" id="3.40.50.300">
    <property type="entry name" value="P-loop containing nucleotide triphosphate hydrolases"/>
    <property type="match status" value="1"/>
</dbReference>
<name>A0ABN7RC79_9BACT</name>
<dbReference type="InterPro" id="IPR027417">
    <property type="entry name" value="P-loop_NTPase"/>
</dbReference>
<reference evidence="2 3" key="1">
    <citation type="submission" date="2021-04" db="EMBL/GenBank/DDBJ databases">
        <authorList>
            <person name="Rodrigo-Torres L."/>
            <person name="Arahal R. D."/>
            <person name="Lucena T."/>
        </authorList>
    </citation>
    <scope>NUCLEOTIDE SEQUENCE [LARGE SCALE GENOMIC DNA]</scope>
    <source>
        <strain evidence="2 3">CECT 9623</strain>
    </source>
</reference>